<evidence type="ECO:0000313" key="2">
    <source>
        <dbReference type="EMBL" id="GAS98878.1"/>
    </source>
</evidence>
<proteinExistence type="predicted"/>
<keyword evidence="3" id="KW-1185">Reference proteome</keyword>
<sequence length="117" mass="12378">MIGTAGPAAASNPGMDDIQQRVTAALRELAAAYGWPSAFVGSGADAAPVGQRWPVGDVTARPAEPSLVPYTAVASGSPDQHLVRSQRVPIRAARRRQRHPTVATPDQFADLRHNTED</sequence>
<gene>
    <name evidence="2" type="ORF">RMCC_5843</name>
</gene>
<dbReference type="AlphaFoldDB" id="A0A100WIX7"/>
<accession>A0A100WIX7</accession>
<name>A0A100WIX7_MYCCR</name>
<dbReference type="EMBL" id="BCSY01000111">
    <property type="protein sequence ID" value="GAS98878.1"/>
    <property type="molecule type" value="Genomic_DNA"/>
</dbReference>
<dbReference type="STRING" id="228230.RMCC_5843"/>
<reference evidence="3" key="1">
    <citation type="journal article" date="2016" name="Genome Announc.">
        <title>Draft Genome Sequences of Five Rapidly Growing Mycobacterium Species, M. thermoresistibile, M. fortuitum subsp. acetamidolyticum, M. canariasense, M. brisbanense, and M. novocastrense.</title>
        <authorList>
            <person name="Katahira K."/>
            <person name="Ogura Y."/>
            <person name="Gotoh Y."/>
            <person name="Hayashi T."/>
        </authorList>
    </citation>
    <scope>NUCLEOTIDE SEQUENCE [LARGE SCALE GENOMIC DNA]</scope>
    <source>
        <strain evidence="3">JCM15298</strain>
    </source>
</reference>
<feature type="region of interest" description="Disordered" evidence="1">
    <location>
        <begin position="89"/>
        <end position="117"/>
    </location>
</feature>
<evidence type="ECO:0000313" key="3">
    <source>
        <dbReference type="Proteomes" id="UP000069443"/>
    </source>
</evidence>
<evidence type="ECO:0000256" key="1">
    <source>
        <dbReference type="SAM" id="MobiDB-lite"/>
    </source>
</evidence>
<reference evidence="3" key="2">
    <citation type="submission" date="2016-02" db="EMBL/GenBank/DDBJ databases">
        <title>Draft genome sequence of five rapidly growing Mycobacterium species.</title>
        <authorList>
            <person name="Katahira K."/>
            <person name="Gotou Y."/>
            <person name="Iida K."/>
            <person name="Ogura Y."/>
            <person name="Hayashi T."/>
        </authorList>
    </citation>
    <scope>NUCLEOTIDE SEQUENCE [LARGE SCALE GENOMIC DNA]</scope>
    <source>
        <strain evidence="3">JCM15298</strain>
    </source>
</reference>
<organism evidence="2 3">
    <name type="scientific">Mycolicibacterium canariasense</name>
    <name type="common">Mycobacterium canariasense</name>
    <dbReference type="NCBI Taxonomy" id="228230"/>
    <lineage>
        <taxon>Bacteria</taxon>
        <taxon>Bacillati</taxon>
        <taxon>Actinomycetota</taxon>
        <taxon>Actinomycetes</taxon>
        <taxon>Mycobacteriales</taxon>
        <taxon>Mycobacteriaceae</taxon>
        <taxon>Mycolicibacterium</taxon>
    </lineage>
</organism>
<dbReference type="Proteomes" id="UP000069443">
    <property type="component" value="Unassembled WGS sequence"/>
</dbReference>
<protein>
    <submittedName>
        <fullName evidence="2">Uncharacterized protein</fullName>
    </submittedName>
</protein>
<comment type="caution">
    <text evidence="2">The sequence shown here is derived from an EMBL/GenBank/DDBJ whole genome shotgun (WGS) entry which is preliminary data.</text>
</comment>